<dbReference type="InterPro" id="IPR000515">
    <property type="entry name" value="MetI-like"/>
</dbReference>
<comment type="subcellular location">
    <subcellularLocation>
        <location evidence="1 7">Cell membrane</location>
        <topology evidence="1 7">Multi-pass membrane protein</topology>
    </subcellularLocation>
</comment>
<reference evidence="9" key="2">
    <citation type="submission" date="2021-04" db="EMBL/GenBank/DDBJ databases">
        <authorList>
            <person name="Gilroy R."/>
        </authorList>
    </citation>
    <scope>NUCLEOTIDE SEQUENCE</scope>
    <source>
        <strain evidence="9">ChiBcec15-3976</strain>
    </source>
</reference>
<dbReference type="EMBL" id="DWUU01000040">
    <property type="protein sequence ID" value="HJD42656.1"/>
    <property type="molecule type" value="Genomic_DNA"/>
</dbReference>
<evidence type="ECO:0000256" key="4">
    <source>
        <dbReference type="ARBA" id="ARBA00022692"/>
    </source>
</evidence>
<feature type="transmembrane region" description="Helical" evidence="7">
    <location>
        <begin position="186"/>
        <end position="209"/>
    </location>
</feature>
<evidence type="ECO:0000313" key="9">
    <source>
        <dbReference type="EMBL" id="HJD42656.1"/>
    </source>
</evidence>
<feature type="transmembrane region" description="Helical" evidence="7">
    <location>
        <begin position="245"/>
        <end position="266"/>
    </location>
</feature>
<evidence type="ECO:0000256" key="1">
    <source>
        <dbReference type="ARBA" id="ARBA00004651"/>
    </source>
</evidence>
<keyword evidence="5 7" id="KW-1133">Transmembrane helix</keyword>
<keyword evidence="3" id="KW-1003">Cell membrane</keyword>
<proteinExistence type="inferred from homology"/>
<keyword evidence="2 7" id="KW-0813">Transport</keyword>
<feature type="transmembrane region" description="Helical" evidence="7">
    <location>
        <begin position="12"/>
        <end position="33"/>
    </location>
</feature>
<dbReference type="PANTHER" id="PTHR43744">
    <property type="entry name" value="ABC TRANSPORTER PERMEASE PROTEIN MG189-RELATED-RELATED"/>
    <property type="match status" value="1"/>
</dbReference>
<evidence type="ECO:0000313" key="10">
    <source>
        <dbReference type="Proteomes" id="UP000823909"/>
    </source>
</evidence>
<comment type="caution">
    <text evidence="9">The sequence shown here is derived from an EMBL/GenBank/DDBJ whole genome shotgun (WGS) entry which is preliminary data.</text>
</comment>
<evidence type="ECO:0000256" key="5">
    <source>
        <dbReference type="ARBA" id="ARBA00022989"/>
    </source>
</evidence>
<feature type="domain" description="ABC transmembrane type-1" evidence="8">
    <location>
        <begin position="75"/>
        <end position="266"/>
    </location>
</feature>
<evidence type="ECO:0000256" key="2">
    <source>
        <dbReference type="ARBA" id="ARBA00022448"/>
    </source>
</evidence>
<comment type="similarity">
    <text evidence="7">Belongs to the binding-protein-dependent transport system permease family.</text>
</comment>
<dbReference type="GO" id="GO:0005886">
    <property type="term" value="C:plasma membrane"/>
    <property type="evidence" value="ECO:0007669"/>
    <property type="project" value="UniProtKB-SubCell"/>
</dbReference>
<evidence type="ECO:0000259" key="8">
    <source>
        <dbReference type="PROSITE" id="PS50928"/>
    </source>
</evidence>
<dbReference type="SUPFAM" id="SSF161098">
    <property type="entry name" value="MetI-like"/>
    <property type="match status" value="1"/>
</dbReference>
<organism evidence="9 10">
    <name type="scientific">Candidatus Mediterraneibacter quadrami</name>
    <dbReference type="NCBI Taxonomy" id="2838684"/>
    <lineage>
        <taxon>Bacteria</taxon>
        <taxon>Bacillati</taxon>
        <taxon>Bacillota</taxon>
        <taxon>Clostridia</taxon>
        <taxon>Lachnospirales</taxon>
        <taxon>Lachnospiraceae</taxon>
        <taxon>Mediterraneibacter</taxon>
    </lineage>
</organism>
<keyword evidence="4 7" id="KW-0812">Transmembrane</keyword>
<dbReference type="AlphaFoldDB" id="A0A9D2RFW1"/>
<protein>
    <submittedName>
        <fullName evidence="9">Carbohydrate ABC transporter permease</fullName>
    </submittedName>
</protein>
<dbReference type="InterPro" id="IPR035906">
    <property type="entry name" value="MetI-like_sf"/>
</dbReference>
<keyword evidence="6 7" id="KW-0472">Membrane</keyword>
<feature type="transmembrane region" description="Helical" evidence="7">
    <location>
        <begin position="74"/>
        <end position="98"/>
    </location>
</feature>
<dbReference type="CDD" id="cd06261">
    <property type="entry name" value="TM_PBP2"/>
    <property type="match status" value="1"/>
</dbReference>
<reference evidence="9" key="1">
    <citation type="journal article" date="2021" name="PeerJ">
        <title>Extensive microbial diversity within the chicken gut microbiome revealed by metagenomics and culture.</title>
        <authorList>
            <person name="Gilroy R."/>
            <person name="Ravi A."/>
            <person name="Getino M."/>
            <person name="Pursley I."/>
            <person name="Horton D.L."/>
            <person name="Alikhan N.F."/>
            <person name="Baker D."/>
            <person name="Gharbi K."/>
            <person name="Hall N."/>
            <person name="Watson M."/>
            <person name="Adriaenssens E.M."/>
            <person name="Foster-Nyarko E."/>
            <person name="Jarju S."/>
            <person name="Secka A."/>
            <person name="Antonio M."/>
            <person name="Oren A."/>
            <person name="Chaudhuri R.R."/>
            <person name="La Ragione R."/>
            <person name="Hildebrand F."/>
            <person name="Pallen M.J."/>
        </authorList>
    </citation>
    <scope>NUCLEOTIDE SEQUENCE</scope>
    <source>
        <strain evidence="9">ChiBcec15-3976</strain>
    </source>
</reference>
<evidence type="ECO:0000256" key="7">
    <source>
        <dbReference type="RuleBase" id="RU363032"/>
    </source>
</evidence>
<sequence length="281" mass="32027">MRRRHKRLHSCIYHICCAALALVMIYPILWLAFSAFKEKSDIFEDAGKLWPSQWFFENFANGWKGFAGVGFDTFFINSFIVTIGATALSVFFSIFVAYGFARIRFKGRGFLFACMMMTLMLPVQVLMVPQYMLFSKFGWINTFLPLIVPYFGGYAFFIFLCVQFIKGIPTELDEAARIDGCGRIGIFFNLILPLSKSAMVTSAIFSFYWRWADFIGPMLYLKKPKLYTVSVALKLFADPNSVTDWGAMFAMSLLSLIPVILIFLFLQKYIVEGISTTGLKG</sequence>
<evidence type="ECO:0000256" key="6">
    <source>
        <dbReference type="ARBA" id="ARBA00023136"/>
    </source>
</evidence>
<feature type="transmembrane region" description="Helical" evidence="7">
    <location>
        <begin position="143"/>
        <end position="165"/>
    </location>
</feature>
<feature type="transmembrane region" description="Helical" evidence="7">
    <location>
        <begin position="110"/>
        <end position="131"/>
    </location>
</feature>
<dbReference type="PROSITE" id="PS50928">
    <property type="entry name" value="ABC_TM1"/>
    <property type="match status" value="1"/>
</dbReference>
<evidence type="ECO:0000256" key="3">
    <source>
        <dbReference type="ARBA" id="ARBA00022475"/>
    </source>
</evidence>
<dbReference type="Pfam" id="PF00528">
    <property type="entry name" value="BPD_transp_1"/>
    <property type="match status" value="1"/>
</dbReference>
<gene>
    <name evidence="9" type="ORF">H9910_06570</name>
</gene>
<accession>A0A9D2RFW1</accession>
<dbReference type="GO" id="GO:0055085">
    <property type="term" value="P:transmembrane transport"/>
    <property type="evidence" value="ECO:0007669"/>
    <property type="project" value="InterPro"/>
</dbReference>
<dbReference type="PANTHER" id="PTHR43744:SF6">
    <property type="entry name" value="ABC TRANSPORTER PERMEASE PROTEIN YESQ-RELATED"/>
    <property type="match status" value="1"/>
</dbReference>
<name>A0A9D2RFW1_9FIRM</name>
<dbReference type="Proteomes" id="UP000823909">
    <property type="component" value="Unassembled WGS sequence"/>
</dbReference>
<dbReference type="Gene3D" id="1.10.3720.10">
    <property type="entry name" value="MetI-like"/>
    <property type="match status" value="1"/>
</dbReference>